<comment type="caution">
    <text evidence="7">The sequence shown here is derived from an EMBL/GenBank/DDBJ whole genome shotgun (WGS) entry which is preliminary data.</text>
</comment>
<keyword evidence="3" id="KW-0853">WD repeat</keyword>
<dbReference type="Pfam" id="PF00400">
    <property type="entry name" value="WD40"/>
    <property type="match status" value="2"/>
</dbReference>
<dbReference type="Proteomes" id="UP000626092">
    <property type="component" value="Unassembled WGS sequence"/>
</dbReference>
<dbReference type="GO" id="GO:0045182">
    <property type="term" value="F:translation regulator activity"/>
    <property type="evidence" value="ECO:0007669"/>
    <property type="project" value="InterPro"/>
</dbReference>
<dbReference type="InterPro" id="IPR045223">
    <property type="entry name" value="RACK1-like"/>
</dbReference>
<accession>A0A834H8R4</accession>
<dbReference type="SMART" id="SM00454">
    <property type="entry name" value="SAM"/>
    <property type="match status" value="1"/>
</dbReference>
<feature type="region of interest" description="Disordered" evidence="4">
    <location>
        <begin position="265"/>
        <end position="288"/>
    </location>
</feature>
<dbReference type="SUPFAM" id="SSF47769">
    <property type="entry name" value="SAM/Pointed domain"/>
    <property type="match status" value="1"/>
</dbReference>
<dbReference type="SMART" id="SM00320">
    <property type="entry name" value="WD40"/>
    <property type="match status" value="2"/>
</dbReference>
<dbReference type="PROSITE" id="PS50105">
    <property type="entry name" value="SAM_DOMAIN"/>
    <property type="match status" value="1"/>
</dbReference>
<keyword evidence="5" id="KW-0732">Signal</keyword>
<dbReference type="AlphaFoldDB" id="A0A834H8R4"/>
<keyword evidence="2" id="KW-0687">Ribonucleoprotein</keyword>
<evidence type="ECO:0000259" key="6">
    <source>
        <dbReference type="PROSITE" id="PS50105"/>
    </source>
</evidence>
<protein>
    <recommendedName>
        <fullName evidence="6">SAM domain-containing protein</fullName>
    </recommendedName>
</protein>
<dbReference type="InterPro" id="IPR036322">
    <property type="entry name" value="WD40_repeat_dom_sf"/>
</dbReference>
<feature type="domain" description="SAM" evidence="6">
    <location>
        <begin position="361"/>
        <end position="419"/>
    </location>
</feature>
<dbReference type="SUPFAM" id="SSF50978">
    <property type="entry name" value="WD40 repeat-like"/>
    <property type="match status" value="1"/>
</dbReference>
<dbReference type="PROSITE" id="PS50082">
    <property type="entry name" value="WD_REPEATS_2"/>
    <property type="match status" value="1"/>
</dbReference>
<dbReference type="InterPro" id="IPR013761">
    <property type="entry name" value="SAM/pointed_sf"/>
</dbReference>
<dbReference type="Gene3D" id="1.10.150.50">
    <property type="entry name" value="Transcription Factor, Ets-1"/>
    <property type="match status" value="1"/>
</dbReference>
<dbReference type="InterPro" id="IPR001680">
    <property type="entry name" value="WD40_rpt"/>
</dbReference>
<dbReference type="EMBL" id="WJXA01000003">
    <property type="protein sequence ID" value="KAF7147830.1"/>
    <property type="molecule type" value="Genomic_DNA"/>
</dbReference>
<proteinExistence type="inferred from homology"/>
<dbReference type="Gene3D" id="2.130.10.10">
    <property type="entry name" value="YVTN repeat-like/Quinoprotein amine dehydrogenase"/>
    <property type="match status" value="1"/>
</dbReference>
<evidence type="ECO:0000313" key="7">
    <source>
        <dbReference type="EMBL" id="KAF7147830.1"/>
    </source>
</evidence>
<dbReference type="CDD" id="cd09487">
    <property type="entry name" value="SAM_superfamily"/>
    <property type="match status" value="1"/>
</dbReference>
<feature type="chain" id="PRO_5032346252" description="SAM domain-containing protein" evidence="5">
    <location>
        <begin position="25"/>
        <end position="425"/>
    </location>
</feature>
<keyword evidence="8" id="KW-1185">Reference proteome</keyword>
<evidence type="ECO:0000256" key="5">
    <source>
        <dbReference type="SAM" id="SignalP"/>
    </source>
</evidence>
<feature type="signal peptide" evidence="5">
    <location>
        <begin position="1"/>
        <end position="24"/>
    </location>
</feature>
<feature type="repeat" description="WD" evidence="3">
    <location>
        <begin position="103"/>
        <end position="135"/>
    </location>
</feature>
<name>A0A834H8R4_RHOSS</name>
<evidence type="ECO:0000256" key="4">
    <source>
        <dbReference type="SAM" id="MobiDB-lite"/>
    </source>
</evidence>
<reference evidence="7" key="1">
    <citation type="submission" date="2019-11" db="EMBL/GenBank/DDBJ databases">
        <authorList>
            <person name="Liu Y."/>
            <person name="Hou J."/>
            <person name="Li T.-Q."/>
            <person name="Guan C.-H."/>
            <person name="Wu X."/>
            <person name="Wu H.-Z."/>
            <person name="Ling F."/>
            <person name="Zhang R."/>
            <person name="Shi X.-G."/>
            <person name="Ren J.-P."/>
            <person name="Chen E.-F."/>
            <person name="Sun J.-M."/>
        </authorList>
    </citation>
    <scope>NUCLEOTIDE SEQUENCE</scope>
    <source>
        <strain evidence="7">Adult_tree_wgs_1</strain>
        <tissue evidence="7">Leaves</tissue>
    </source>
</reference>
<dbReference type="PROSITE" id="PS50294">
    <property type="entry name" value="WD_REPEATS_REGION"/>
    <property type="match status" value="1"/>
</dbReference>
<dbReference type="InterPro" id="IPR001660">
    <property type="entry name" value="SAM"/>
</dbReference>
<dbReference type="Pfam" id="PF07647">
    <property type="entry name" value="SAM_2"/>
    <property type="match status" value="1"/>
</dbReference>
<dbReference type="GO" id="GO:1990904">
    <property type="term" value="C:ribonucleoprotein complex"/>
    <property type="evidence" value="ECO:0007669"/>
    <property type="project" value="UniProtKB-KW"/>
</dbReference>
<evidence type="ECO:0000256" key="3">
    <source>
        <dbReference type="PROSITE-ProRule" id="PRU00221"/>
    </source>
</evidence>
<dbReference type="OrthoDB" id="271862at2759"/>
<dbReference type="PANTHER" id="PTHR19868">
    <property type="entry name" value="RECEPTOR FOR ACTIVATED PROTEIN KINASE C RACK1"/>
    <property type="match status" value="1"/>
</dbReference>
<comment type="similarity">
    <text evidence="1">Belongs to the WD repeat G protein beta family. Ribosomal protein RACK1 subfamily.</text>
</comment>
<dbReference type="GO" id="GO:0043022">
    <property type="term" value="F:ribosome binding"/>
    <property type="evidence" value="ECO:0007669"/>
    <property type="project" value="InterPro"/>
</dbReference>
<organism evidence="7 8">
    <name type="scientific">Rhododendron simsii</name>
    <name type="common">Sims's rhododendron</name>
    <dbReference type="NCBI Taxonomy" id="118357"/>
    <lineage>
        <taxon>Eukaryota</taxon>
        <taxon>Viridiplantae</taxon>
        <taxon>Streptophyta</taxon>
        <taxon>Embryophyta</taxon>
        <taxon>Tracheophyta</taxon>
        <taxon>Spermatophyta</taxon>
        <taxon>Magnoliopsida</taxon>
        <taxon>eudicotyledons</taxon>
        <taxon>Gunneridae</taxon>
        <taxon>Pentapetalae</taxon>
        <taxon>asterids</taxon>
        <taxon>Ericales</taxon>
        <taxon>Ericaceae</taxon>
        <taxon>Ericoideae</taxon>
        <taxon>Rhodoreae</taxon>
        <taxon>Rhododendron</taxon>
    </lineage>
</organism>
<evidence type="ECO:0000256" key="2">
    <source>
        <dbReference type="ARBA" id="ARBA00023274"/>
    </source>
</evidence>
<gene>
    <name evidence="7" type="ORF">RHSIM_Rhsim03G0257900</name>
</gene>
<sequence length="425" mass="47645">MASRCEILCEIIVAILLLPPIGVCFRHGCCTCRAKFNRSLIFPVSPSTRSLLLLSPWYTISPCFSHFVQDVVLSSDGQFALSGSWEDELCLWDPASGTTARRFVGHTKDVLSVAFSLDNCQIVSASRDRSIKLWNTCVSYIRGNEIQEDHTALQNLNSSSNVRISACFNYFRLRGIHQMAKPKQRQLMVAPSNNKSTPIGPEAELPGEESWVIVKKQIVRILIPPQPATKHSTTPDSGPIQGRAIPIKTTNTQPEYPTEAHLHSVDEREKSVSLAPNKGFPTARRSPRPIQTLSKLPRKDFWVGTKRAHQVENIGFRKTLGVWSGSRVSKRPLNFIGLDAFVNHRMRASNLDRKLQRAGGLSRWLASLGLDQFVKIFQGKNVNKFQLVNLTMKKLKDMGADAVGPRRKLMHAIDCLCQPYCFEIL</sequence>
<evidence type="ECO:0000256" key="1">
    <source>
        <dbReference type="ARBA" id="ARBA00007253"/>
    </source>
</evidence>
<evidence type="ECO:0000313" key="8">
    <source>
        <dbReference type="Proteomes" id="UP000626092"/>
    </source>
</evidence>
<dbReference type="InterPro" id="IPR015943">
    <property type="entry name" value="WD40/YVTN_repeat-like_dom_sf"/>
</dbReference>